<feature type="region of interest" description="Disordered" evidence="1">
    <location>
        <begin position="1"/>
        <end position="35"/>
    </location>
</feature>
<organism evidence="2 3">
    <name type="scientific">Nocardioides gansuensis</name>
    <dbReference type="NCBI Taxonomy" id="2138300"/>
    <lineage>
        <taxon>Bacteria</taxon>
        <taxon>Bacillati</taxon>
        <taxon>Actinomycetota</taxon>
        <taxon>Actinomycetes</taxon>
        <taxon>Propionibacteriales</taxon>
        <taxon>Nocardioidaceae</taxon>
        <taxon>Nocardioides</taxon>
    </lineage>
</organism>
<accession>A0A2T8FFC9</accession>
<feature type="region of interest" description="Disordered" evidence="1">
    <location>
        <begin position="144"/>
        <end position="196"/>
    </location>
</feature>
<name>A0A2T8FFC9_9ACTN</name>
<evidence type="ECO:0000256" key="1">
    <source>
        <dbReference type="SAM" id="MobiDB-lite"/>
    </source>
</evidence>
<dbReference type="AlphaFoldDB" id="A0A2T8FFC9"/>
<feature type="compositionally biased region" description="Basic and acidic residues" evidence="1">
    <location>
        <begin position="144"/>
        <end position="156"/>
    </location>
</feature>
<dbReference type="Proteomes" id="UP000246018">
    <property type="component" value="Unassembled WGS sequence"/>
</dbReference>
<gene>
    <name evidence="2" type="ORF">DDE18_02005</name>
</gene>
<proteinExistence type="predicted"/>
<evidence type="ECO:0000313" key="2">
    <source>
        <dbReference type="EMBL" id="PVG84414.1"/>
    </source>
</evidence>
<sequence>MQDARHAEEPLMTRTDPHDPDYVPPYTGQDGRDVGSGDRFGGDLYALYSAGQLHIPTTAGHYSQAAAELHYVQALLESIASQLPHPVGHAIARRAEDVYDALRLSTKRLYDAGETLVLIADDYAKTDQEARDQFAGLLERDASLFDNPPARHDPPRPGDPPTVDPDDVPEEEDLDQILEDADIEDQLADDDAEEED</sequence>
<protein>
    <submittedName>
        <fullName evidence="2">Uncharacterized protein</fullName>
    </submittedName>
</protein>
<dbReference type="EMBL" id="QDGZ01000001">
    <property type="protein sequence ID" value="PVG84414.1"/>
    <property type="molecule type" value="Genomic_DNA"/>
</dbReference>
<reference evidence="2 3" key="1">
    <citation type="submission" date="2018-04" db="EMBL/GenBank/DDBJ databases">
        <title>Genome of Nocardioides gansuensis WSJ-1.</title>
        <authorList>
            <person name="Wu S."/>
            <person name="Wang G."/>
        </authorList>
    </citation>
    <scope>NUCLEOTIDE SEQUENCE [LARGE SCALE GENOMIC DNA]</scope>
    <source>
        <strain evidence="2 3">WSJ-1</strain>
    </source>
</reference>
<keyword evidence="3" id="KW-1185">Reference proteome</keyword>
<evidence type="ECO:0000313" key="3">
    <source>
        <dbReference type="Proteomes" id="UP000246018"/>
    </source>
</evidence>
<comment type="caution">
    <text evidence="2">The sequence shown here is derived from an EMBL/GenBank/DDBJ whole genome shotgun (WGS) entry which is preliminary data.</text>
</comment>
<feature type="compositionally biased region" description="Basic and acidic residues" evidence="1">
    <location>
        <begin position="1"/>
        <end position="21"/>
    </location>
</feature>
<feature type="compositionally biased region" description="Acidic residues" evidence="1">
    <location>
        <begin position="164"/>
        <end position="196"/>
    </location>
</feature>